<evidence type="ECO:0000313" key="3">
    <source>
        <dbReference type="Proteomes" id="UP001281761"/>
    </source>
</evidence>
<evidence type="ECO:0000313" key="1">
    <source>
        <dbReference type="EMBL" id="KAK2939990.1"/>
    </source>
</evidence>
<dbReference type="EMBL" id="JARBJD010000779">
    <property type="protein sequence ID" value="KAK2939990.1"/>
    <property type="molecule type" value="Genomic_DNA"/>
</dbReference>
<evidence type="ECO:0000313" key="2">
    <source>
        <dbReference type="EMBL" id="KAK2945691.1"/>
    </source>
</evidence>
<comment type="caution">
    <text evidence="1">The sequence shown here is derived from an EMBL/GenBank/DDBJ whole genome shotgun (WGS) entry which is preliminary data.</text>
</comment>
<dbReference type="Proteomes" id="UP001281761">
    <property type="component" value="Unassembled WGS sequence"/>
</dbReference>
<sequence>MMFEIPNLVSVLFHDSYLSLHSVSASLLFKSSLFFLFVADSALPYPHQAAFGMCSGSVSTCPASDAP</sequence>
<reference evidence="1 3" key="1">
    <citation type="journal article" date="2022" name="bioRxiv">
        <title>Genomics of Preaxostyla Flagellates Illuminates Evolutionary Transitions and the Path Towards Mitochondrial Loss.</title>
        <authorList>
            <person name="Novak L.V.F."/>
            <person name="Treitli S.C."/>
            <person name="Pyrih J."/>
            <person name="Halakuc P."/>
            <person name="Pipaliya S.V."/>
            <person name="Vacek V."/>
            <person name="Brzon O."/>
            <person name="Soukal P."/>
            <person name="Eme L."/>
            <person name="Dacks J.B."/>
            <person name="Karnkowska A."/>
            <person name="Elias M."/>
            <person name="Hampl V."/>
        </authorList>
    </citation>
    <scope>NUCLEOTIDE SEQUENCE [LARGE SCALE GENOMIC DNA]</scope>
    <source>
        <strain evidence="1">NAU3</strain>
        <tissue evidence="1">Gut</tissue>
    </source>
</reference>
<dbReference type="EMBL" id="JARBJD010000250">
    <property type="protein sequence ID" value="KAK2945691.1"/>
    <property type="molecule type" value="Genomic_DNA"/>
</dbReference>
<protein>
    <submittedName>
        <fullName evidence="1">Uncharacterized protein</fullName>
    </submittedName>
</protein>
<name>A0ABQ9WKL1_9EUKA</name>
<gene>
    <name evidence="2" type="ORF">BLNAU_19360</name>
    <name evidence="1" type="ORF">BLNAU_25099</name>
</gene>
<accession>A0ABQ9WKL1</accession>
<organism evidence="1 3">
    <name type="scientific">Blattamonas nauphoetae</name>
    <dbReference type="NCBI Taxonomy" id="2049346"/>
    <lineage>
        <taxon>Eukaryota</taxon>
        <taxon>Metamonada</taxon>
        <taxon>Preaxostyla</taxon>
        <taxon>Oxymonadida</taxon>
        <taxon>Blattamonas</taxon>
    </lineage>
</organism>
<proteinExistence type="predicted"/>
<keyword evidence="3" id="KW-1185">Reference proteome</keyword>